<name>A0A916XT43_9HYPH</name>
<organism evidence="1 2">
    <name type="scientific">Aureimonas glaciei</name>
    <dbReference type="NCBI Taxonomy" id="1776957"/>
    <lineage>
        <taxon>Bacteria</taxon>
        <taxon>Pseudomonadati</taxon>
        <taxon>Pseudomonadota</taxon>
        <taxon>Alphaproteobacteria</taxon>
        <taxon>Hyphomicrobiales</taxon>
        <taxon>Aurantimonadaceae</taxon>
        <taxon>Aureimonas</taxon>
    </lineage>
</organism>
<protein>
    <submittedName>
        <fullName evidence="1">Uncharacterized protein</fullName>
    </submittedName>
</protein>
<dbReference type="Proteomes" id="UP000613160">
    <property type="component" value="Unassembled WGS sequence"/>
</dbReference>
<accession>A0A916XT43</accession>
<sequence length="80" mass="8553">MEGDREGELDAGQKDGIETFEHGGLLAGIGAGRWRCQAVFSQELAPVAMRQDRHATFCAVPGKGLCSKDRFPVQYAGSLG</sequence>
<dbReference type="AlphaFoldDB" id="A0A916XT43"/>
<evidence type="ECO:0000313" key="2">
    <source>
        <dbReference type="Proteomes" id="UP000613160"/>
    </source>
</evidence>
<comment type="caution">
    <text evidence="1">The sequence shown here is derived from an EMBL/GenBank/DDBJ whole genome shotgun (WGS) entry which is preliminary data.</text>
</comment>
<keyword evidence="2" id="KW-1185">Reference proteome</keyword>
<gene>
    <name evidence="1" type="ORF">GCM10011335_07470</name>
</gene>
<reference evidence="1" key="1">
    <citation type="journal article" date="2014" name="Int. J. Syst. Evol. Microbiol.">
        <title>Complete genome sequence of Corynebacterium casei LMG S-19264T (=DSM 44701T), isolated from a smear-ripened cheese.</title>
        <authorList>
            <consortium name="US DOE Joint Genome Institute (JGI-PGF)"/>
            <person name="Walter F."/>
            <person name="Albersmeier A."/>
            <person name="Kalinowski J."/>
            <person name="Ruckert C."/>
        </authorList>
    </citation>
    <scope>NUCLEOTIDE SEQUENCE</scope>
    <source>
        <strain evidence="1">CGMCC 1.15493</strain>
    </source>
</reference>
<dbReference type="EMBL" id="BMJJ01000001">
    <property type="protein sequence ID" value="GGD06964.1"/>
    <property type="molecule type" value="Genomic_DNA"/>
</dbReference>
<reference evidence="1" key="2">
    <citation type="submission" date="2020-09" db="EMBL/GenBank/DDBJ databases">
        <authorList>
            <person name="Sun Q."/>
            <person name="Zhou Y."/>
        </authorList>
    </citation>
    <scope>NUCLEOTIDE SEQUENCE</scope>
    <source>
        <strain evidence="1">CGMCC 1.15493</strain>
    </source>
</reference>
<proteinExistence type="predicted"/>
<evidence type="ECO:0000313" key="1">
    <source>
        <dbReference type="EMBL" id="GGD06964.1"/>
    </source>
</evidence>